<keyword evidence="12 16" id="KW-0238">DNA-binding</keyword>
<evidence type="ECO:0000256" key="15">
    <source>
        <dbReference type="ARBA" id="ARBA00032400"/>
    </source>
</evidence>
<evidence type="ECO:0000256" key="14">
    <source>
        <dbReference type="ARBA" id="ARBA00023184"/>
    </source>
</evidence>
<evidence type="ECO:0000256" key="2">
    <source>
        <dbReference type="ARBA" id="ARBA00004461"/>
    </source>
</evidence>
<dbReference type="InterPro" id="IPR000211">
    <property type="entry name" value="Gemini_BL"/>
</dbReference>
<reference evidence="17" key="1">
    <citation type="submission" date="2020-12" db="EMBL/GenBank/DDBJ databases">
        <title>Molecular Characteristic and Pathogenicity Analyses of Squash leaf curl China virus(SLCCNV) Infecting pumpkin in Guangdong.</title>
        <authorList>
            <person name="Zhang L."/>
            <person name="He Z.F."/>
            <person name="Tang Y.F."/>
        </authorList>
    </citation>
    <scope>NUCLEOTIDE SEQUENCE</scope>
    <source>
        <strain evidence="17">GDHY</strain>
    </source>
</reference>
<evidence type="ECO:0000256" key="7">
    <source>
        <dbReference type="ARBA" id="ARBA00022511"/>
    </source>
</evidence>
<name>A0A8A3BAC4_9GEMI</name>
<dbReference type="EMBL" id="MW389918">
    <property type="protein sequence ID" value="QSX72053.1"/>
    <property type="molecule type" value="Genomic_DNA"/>
</dbReference>
<dbReference type="GO" id="GO:0016020">
    <property type="term" value="C:membrane"/>
    <property type="evidence" value="ECO:0007669"/>
    <property type="project" value="UniProtKB-UniRule"/>
</dbReference>
<evidence type="ECO:0000256" key="16">
    <source>
        <dbReference type="RuleBase" id="RU369047"/>
    </source>
</evidence>
<keyword evidence="10 16" id="KW-1043">Host membrane</keyword>
<protein>
    <recommendedName>
        <fullName evidence="5 16">Movement protein BC1</fullName>
    </recommendedName>
    <alternativeName>
        <fullName evidence="15 16">Movement protein BL1</fullName>
    </alternativeName>
</protein>
<keyword evidence="9 16" id="KW-1044">Host microsome</keyword>
<evidence type="ECO:0000256" key="12">
    <source>
        <dbReference type="ARBA" id="ARBA00023125"/>
    </source>
</evidence>
<dbReference type="GO" id="GO:0044167">
    <property type="term" value="C:host cell endoplasmic reticulum membrane"/>
    <property type="evidence" value="ECO:0007669"/>
    <property type="project" value="UniProtKB-SubCell"/>
</dbReference>
<keyword evidence="13 16" id="KW-0472">Membrane</keyword>
<evidence type="ECO:0000256" key="3">
    <source>
        <dbReference type="ARBA" id="ARBA00008510"/>
    </source>
</evidence>
<comment type="subunit">
    <text evidence="4 16">Binds to dimeric supercoiled plasmid DNA.</text>
</comment>
<evidence type="ECO:0000256" key="13">
    <source>
        <dbReference type="ARBA" id="ARBA00023136"/>
    </source>
</evidence>
<keyword evidence="8 16" id="KW-0597">Phosphoprotein</keyword>
<evidence type="ECO:0000256" key="10">
    <source>
        <dbReference type="ARBA" id="ARBA00022870"/>
    </source>
</evidence>
<evidence type="ECO:0000256" key="9">
    <source>
        <dbReference type="ARBA" id="ARBA00022742"/>
    </source>
</evidence>
<comment type="function">
    <text evidence="16">Movement protein involved in the cell-to-cell and systemic transport of viral genomic DNA. Begomoviruses use 2 proteins to transport their DNA from cell to cell. The nuclear shuttle protein (NSP) shuttles it between nucleus and cytoplasm and the movement protein (MP) probably transports the DNA-NSP complex to the cell periphery and facilitates further movement across the cell wall.</text>
</comment>
<keyword evidence="7 16" id="KW-1032">Host cell membrane</keyword>
<dbReference type="Pfam" id="PF00845">
    <property type="entry name" value="Gemini_BL1"/>
    <property type="match status" value="1"/>
</dbReference>
<organism evidence="17">
    <name type="scientific">Squash leaf curl China virus</name>
    <dbReference type="NCBI Taxonomy" id="223323"/>
    <lineage>
        <taxon>Viruses</taxon>
        <taxon>Monodnaviria</taxon>
        <taxon>Shotokuvirae</taxon>
        <taxon>Cressdnaviricota</taxon>
        <taxon>Repensiviricetes</taxon>
        <taxon>Geplafuvirales</taxon>
        <taxon>Geminiviridae</taxon>
        <taxon>Begomovirus</taxon>
        <taxon>Begomovirus cucurbitachinaense</taxon>
    </lineage>
</organism>
<dbReference type="GO" id="GO:0020002">
    <property type="term" value="C:host cell plasma membrane"/>
    <property type="evidence" value="ECO:0007669"/>
    <property type="project" value="UniProtKB-SubCell"/>
</dbReference>
<dbReference type="GO" id="GO:0003677">
    <property type="term" value="F:DNA binding"/>
    <property type="evidence" value="ECO:0007669"/>
    <property type="project" value="UniProtKB-UniRule"/>
</dbReference>
<dbReference type="GO" id="GO:0046740">
    <property type="term" value="P:transport of virus in host, cell to cell"/>
    <property type="evidence" value="ECO:0007669"/>
    <property type="project" value="UniProtKB-UniRule"/>
</dbReference>
<keyword evidence="11 16" id="KW-0916">Viral movement protein</keyword>
<evidence type="ECO:0000256" key="11">
    <source>
        <dbReference type="ARBA" id="ARBA00023031"/>
    </source>
</evidence>
<gene>
    <name evidence="17" type="primary">BC1</name>
</gene>
<evidence type="ECO:0000256" key="1">
    <source>
        <dbReference type="ARBA" id="ARBA00004327"/>
    </source>
</evidence>
<sequence length="348" mass="39183">MFLRNAIVLHFLSHTFLWSFAKPKLVYVSDFLHLRSPSRCAANMSIRNDNMGIGVGGYIESDRVEYALTNDAAEVTLTFPSMFEQKISQLRNRCMKIDHVLLEYRSQVPINAVGHVVIEIHDMRLTEGDTKQAEFTIPIKCNCNLHYYSSSYFSVKDKNPWRVEYKVENTNVVNGVHFCKMLGKLKLSSAKHSTDVEFRAPRIEIQSKEFTVNDIDFWSVGSKPQTRRLVDGSRLMGHSSRSLRVPHLAIGPNESWASRSEVGLVSVTSRPYKNLSGLDESAIDPGPSASQVGSITRDEITEIITKTVEQCMKSNVNATLIIKACDKFIATFIKGISVYVVIELTNVI</sequence>
<evidence type="ECO:0000256" key="8">
    <source>
        <dbReference type="ARBA" id="ARBA00022553"/>
    </source>
</evidence>
<evidence type="ECO:0000256" key="5">
    <source>
        <dbReference type="ARBA" id="ARBA00022021"/>
    </source>
</evidence>
<keyword evidence="6 16" id="KW-0813">Transport</keyword>
<comment type="similarity">
    <text evidence="3 16">Belongs to the begomovirus movement protein BC1 family.</text>
</comment>
<evidence type="ECO:0000256" key="6">
    <source>
        <dbReference type="ARBA" id="ARBA00022448"/>
    </source>
</evidence>
<evidence type="ECO:0000313" key="17">
    <source>
        <dbReference type="EMBL" id="QSX72053.1"/>
    </source>
</evidence>
<proteinExistence type="inferred from homology"/>
<evidence type="ECO:0000256" key="4">
    <source>
        <dbReference type="ARBA" id="ARBA00011843"/>
    </source>
</evidence>
<accession>A0A8A3BAC4</accession>
<comment type="subcellular location">
    <subcellularLocation>
        <location evidence="16">Host cell membrane</location>
        <topology evidence="16">Peripheral membrane protein</topology>
        <orientation evidence="16">Cytoplasmic side</orientation>
    </subcellularLocation>
    <subcellularLocation>
        <location evidence="1 16">Host microsome membrane</location>
        <topology evidence="1 16">Peripheral membrane protein</topology>
        <orientation evidence="1 16">Cytoplasmic side</orientation>
    </subcellularLocation>
    <subcellularLocation>
        <location evidence="2 16">Host endoplasmic reticulum membrane</location>
        <topology evidence="2 16">Peripheral membrane protein</topology>
        <orientation evidence="2 16">Cytoplasmic side</orientation>
    </subcellularLocation>
    <text evidence="16">Found on ER-derived vesicles.</text>
</comment>
<keyword evidence="14 16" id="KW-1038">Host endoplasmic reticulum</keyword>